<dbReference type="Proteomes" id="UP000619244">
    <property type="component" value="Unassembled WGS sequence"/>
</dbReference>
<keyword evidence="2" id="KW-1185">Reference proteome</keyword>
<organism evidence="1 2">
    <name type="scientific">Streptomyces minutiscleroticus</name>
    <dbReference type="NCBI Taxonomy" id="68238"/>
    <lineage>
        <taxon>Bacteria</taxon>
        <taxon>Bacillati</taxon>
        <taxon>Actinomycetota</taxon>
        <taxon>Actinomycetes</taxon>
        <taxon>Kitasatosporales</taxon>
        <taxon>Streptomycetaceae</taxon>
        <taxon>Streptomyces</taxon>
    </lineage>
</organism>
<name>A0A918U8Y2_9ACTN</name>
<protein>
    <submittedName>
        <fullName evidence="1">Uncharacterized protein</fullName>
    </submittedName>
</protein>
<evidence type="ECO:0000313" key="2">
    <source>
        <dbReference type="Proteomes" id="UP000619244"/>
    </source>
</evidence>
<gene>
    <name evidence="1" type="ORF">GCM10010358_72770</name>
</gene>
<comment type="caution">
    <text evidence="1">The sequence shown here is derived from an EMBL/GenBank/DDBJ whole genome shotgun (WGS) entry which is preliminary data.</text>
</comment>
<reference evidence="1" key="1">
    <citation type="journal article" date="2014" name="Int. J. Syst. Evol. Microbiol.">
        <title>Complete genome sequence of Corynebacterium casei LMG S-19264T (=DSM 44701T), isolated from a smear-ripened cheese.</title>
        <authorList>
            <consortium name="US DOE Joint Genome Institute (JGI-PGF)"/>
            <person name="Walter F."/>
            <person name="Albersmeier A."/>
            <person name="Kalinowski J."/>
            <person name="Ruckert C."/>
        </authorList>
    </citation>
    <scope>NUCLEOTIDE SEQUENCE</scope>
    <source>
        <strain evidence="1">JCM 4790</strain>
    </source>
</reference>
<dbReference type="EMBL" id="BMVU01000070">
    <property type="protein sequence ID" value="GGY09362.1"/>
    <property type="molecule type" value="Genomic_DNA"/>
</dbReference>
<proteinExistence type="predicted"/>
<dbReference type="AlphaFoldDB" id="A0A918U8Y2"/>
<reference evidence="1" key="2">
    <citation type="submission" date="2020-09" db="EMBL/GenBank/DDBJ databases">
        <authorList>
            <person name="Sun Q."/>
            <person name="Ohkuma M."/>
        </authorList>
    </citation>
    <scope>NUCLEOTIDE SEQUENCE</scope>
    <source>
        <strain evidence="1">JCM 4790</strain>
    </source>
</reference>
<evidence type="ECO:0000313" key="1">
    <source>
        <dbReference type="EMBL" id="GGY09362.1"/>
    </source>
</evidence>
<sequence length="71" mass="7177">MVGLDASLVDGADQEAGAVGAALFPDLRQHMGDKDGRVRGAVAAQMVAVGVGRAGPVDGARTMRSGSLWRA</sequence>
<accession>A0A918U8Y2</accession>